<evidence type="ECO:0000313" key="3">
    <source>
        <dbReference type="Proteomes" id="UP001172673"/>
    </source>
</evidence>
<dbReference type="GO" id="GO:0016020">
    <property type="term" value="C:membrane"/>
    <property type="evidence" value="ECO:0007669"/>
    <property type="project" value="TreeGrafter"/>
</dbReference>
<dbReference type="PANTHER" id="PTHR43798:SF33">
    <property type="entry name" value="HYDROLASE, PUTATIVE (AFU_ORTHOLOGUE AFUA_2G14860)-RELATED"/>
    <property type="match status" value="1"/>
</dbReference>
<reference evidence="2" key="1">
    <citation type="submission" date="2022-10" db="EMBL/GenBank/DDBJ databases">
        <title>Culturing micro-colonial fungi from biological soil crusts in the Mojave desert and describing Neophaeococcomyces mojavensis, and introducing the new genera and species Taxawa tesnikishii.</title>
        <authorList>
            <person name="Kurbessoian T."/>
            <person name="Stajich J.E."/>
        </authorList>
    </citation>
    <scope>NUCLEOTIDE SEQUENCE</scope>
    <source>
        <strain evidence="2">TK_41</strain>
    </source>
</reference>
<dbReference type="Proteomes" id="UP001172673">
    <property type="component" value="Unassembled WGS sequence"/>
</dbReference>
<dbReference type="InterPro" id="IPR050266">
    <property type="entry name" value="AB_hydrolase_sf"/>
</dbReference>
<gene>
    <name evidence="2" type="ORF">H2200_003252</name>
</gene>
<comment type="caution">
    <text evidence="2">The sequence shown here is derived from an EMBL/GenBank/DDBJ whole genome shotgun (WGS) entry which is preliminary data.</text>
</comment>
<dbReference type="InterPro" id="IPR000073">
    <property type="entry name" value="AB_hydrolase_1"/>
</dbReference>
<dbReference type="AlphaFoldDB" id="A0AA39CM36"/>
<feature type="domain" description="AB hydrolase-1" evidence="1">
    <location>
        <begin position="65"/>
        <end position="285"/>
    </location>
</feature>
<dbReference type="InterPro" id="IPR029058">
    <property type="entry name" value="AB_hydrolase_fold"/>
</dbReference>
<organism evidence="2 3">
    <name type="scientific">Cladophialophora chaetospira</name>
    <dbReference type="NCBI Taxonomy" id="386627"/>
    <lineage>
        <taxon>Eukaryota</taxon>
        <taxon>Fungi</taxon>
        <taxon>Dikarya</taxon>
        <taxon>Ascomycota</taxon>
        <taxon>Pezizomycotina</taxon>
        <taxon>Eurotiomycetes</taxon>
        <taxon>Chaetothyriomycetidae</taxon>
        <taxon>Chaetothyriales</taxon>
        <taxon>Herpotrichiellaceae</taxon>
        <taxon>Cladophialophora</taxon>
    </lineage>
</organism>
<proteinExistence type="predicted"/>
<accession>A0AA39CM36</accession>
<dbReference type="EMBL" id="JAPDRK010000004">
    <property type="protein sequence ID" value="KAJ9613310.1"/>
    <property type="molecule type" value="Genomic_DNA"/>
</dbReference>
<dbReference type="Pfam" id="PF12697">
    <property type="entry name" value="Abhydrolase_6"/>
    <property type="match status" value="1"/>
</dbReference>
<dbReference type="SUPFAM" id="SSF53474">
    <property type="entry name" value="alpha/beta-Hydrolases"/>
    <property type="match status" value="1"/>
</dbReference>
<dbReference type="PANTHER" id="PTHR43798">
    <property type="entry name" value="MONOACYLGLYCEROL LIPASE"/>
    <property type="match status" value="1"/>
</dbReference>
<evidence type="ECO:0000259" key="1">
    <source>
        <dbReference type="Pfam" id="PF12697"/>
    </source>
</evidence>
<sequence length="334" mass="37166">MAAKQVDLLRMRMRSAPSITNAITRPNISFLHTPFGSLRIRDSGGPLPSIIFACDAPNVVEHYDAIFSLLSPSNRLICVEMPGFGFSYPSPTFDFSLRQYVDVVIHLIESLGLGLVTLMFPCAWSYVAFQLATERPSLVERLIVSQCPCWEESQAWSKRVDSNGMMKVPVVGQLFLAMNQKRVSDGWYDAALPKGQAKEEFAGVAGKVLSDGGIFCLASLIQAWSHVKNPAFLVDTPTVVLWGGSDRTHRRSNPDSVLKYLKRGMIMSYEETGHFPELEDPERFKALLLNEELWTPLKLKGSNTNSEDVSRVDNVSTTGRIPIARQGKPFTSHL</sequence>
<dbReference type="Gene3D" id="3.40.50.1820">
    <property type="entry name" value="alpha/beta hydrolase"/>
    <property type="match status" value="1"/>
</dbReference>
<protein>
    <recommendedName>
        <fullName evidence="1">AB hydrolase-1 domain-containing protein</fullName>
    </recommendedName>
</protein>
<evidence type="ECO:0000313" key="2">
    <source>
        <dbReference type="EMBL" id="KAJ9613310.1"/>
    </source>
</evidence>
<keyword evidence="3" id="KW-1185">Reference proteome</keyword>
<name>A0AA39CM36_9EURO</name>